<keyword evidence="1" id="KW-0812">Transmembrane</keyword>
<protein>
    <submittedName>
        <fullName evidence="2">NADH dehydrogenase subunit 6</fullName>
    </submittedName>
</protein>
<geneLocation type="mitochondrion" evidence="2"/>
<feature type="transmembrane region" description="Helical" evidence="1">
    <location>
        <begin position="48"/>
        <end position="69"/>
    </location>
</feature>
<accession>A0A9E8LPR1</accession>
<gene>
    <name evidence="2" type="primary">ND6</name>
</gene>
<proteinExistence type="predicted"/>
<feature type="transmembrane region" description="Helical" evidence="1">
    <location>
        <begin position="81"/>
        <end position="98"/>
    </location>
</feature>
<reference evidence="2" key="1">
    <citation type="submission" date="2021-11" db="EMBL/GenBank/DDBJ databases">
        <authorList>
            <person name="Ge X.-Y."/>
            <person name="Peng L."/>
            <person name="Sun C.-H."/>
            <person name="Wang B.-X."/>
        </authorList>
    </citation>
    <scope>NUCLEOTIDE SEQUENCE</scope>
</reference>
<evidence type="ECO:0000256" key="1">
    <source>
        <dbReference type="SAM" id="Phobius"/>
    </source>
</evidence>
<sequence>MFKLIPLLMTYLSVVALFIWNPLIMGITIILQTILICSYNNFMNNMPWFSYILMLVFLGGILILFAYMTIIASNSIINIKINLLIMSLVIFIILFFMYNPQINIQFNLNNELKSLLNTINLNKMKFNINKLFNNYTYLINLILMNYLFLMLITSNKITNIFQGPLRSLN</sequence>
<organism evidence="2">
    <name type="scientific">Hydroptila sp. XG-2021</name>
    <dbReference type="NCBI Taxonomy" id="2996735"/>
    <lineage>
        <taxon>Eukaryota</taxon>
        <taxon>Metazoa</taxon>
        <taxon>Ecdysozoa</taxon>
        <taxon>Arthropoda</taxon>
        <taxon>Hexapoda</taxon>
        <taxon>Insecta</taxon>
        <taxon>Pterygota</taxon>
        <taxon>Neoptera</taxon>
        <taxon>Endopterygota</taxon>
        <taxon>Trichoptera</taxon>
        <taxon>Integripalpia</taxon>
        <taxon>Hydroptiloidea</taxon>
        <taxon>Hydroptilidae</taxon>
        <taxon>Hydroptilinae</taxon>
        <taxon>Hydroptilini</taxon>
        <taxon>Hydroptila</taxon>
    </lineage>
</organism>
<feature type="transmembrane region" description="Helical" evidence="1">
    <location>
        <begin position="12"/>
        <end position="36"/>
    </location>
</feature>
<keyword evidence="2" id="KW-0496">Mitochondrion</keyword>
<reference evidence="2" key="2">
    <citation type="journal article" date="2022" name="Syst. Entomol.">
        <title>Massive gene rearrangements of mitochondrial genomes and implications for the phylogeny of Trichoptera (Insecta).</title>
        <authorList>
            <person name="Ge X."/>
            <person name="Peng L."/>
            <person name="Vogler A.P."/>
            <person name="Morse J.C."/>
            <person name="Yang L."/>
            <person name="Sun C."/>
            <person name="Wang B."/>
        </authorList>
    </citation>
    <scope>NUCLEOTIDE SEQUENCE</scope>
</reference>
<feature type="transmembrane region" description="Helical" evidence="1">
    <location>
        <begin position="135"/>
        <end position="152"/>
    </location>
</feature>
<evidence type="ECO:0000313" key="2">
    <source>
        <dbReference type="EMBL" id="UZZ44062.1"/>
    </source>
</evidence>
<name>A0A9E8LPR1_9NEOP</name>
<dbReference type="EMBL" id="OL678024">
    <property type="protein sequence ID" value="UZZ44062.1"/>
    <property type="molecule type" value="Genomic_DNA"/>
</dbReference>
<keyword evidence="1" id="KW-0472">Membrane</keyword>
<keyword evidence="1" id="KW-1133">Transmembrane helix</keyword>
<dbReference type="AlphaFoldDB" id="A0A9E8LPR1"/>